<feature type="repeat" description="ANK" evidence="3">
    <location>
        <begin position="119"/>
        <end position="154"/>
    </location>
</feature>
<sequence>MLGRRGVISLCALLVMPAARAGSFEDFFAAIQRDDASTVQDLLRRGFDPNSLDTRGTPGLSVALQADALRVAAVLIRAPETNVNLRNAHQETPLMFAALRGQLEMARALIARDADINHPGWTPLHYAASGSSKYQTDIISLLLEHSAYIDAASPNGSTPLMMAAQYGTSESVALLLSEGADPSLRNQLRLSAVDFALRAERKDVAQSIADAIRRRQPQRGHW</sequence>
<protein>
    <submittedName>
        <fullName evidence="5">Ankyrin repeat domain-containing protein</fullName>
    </submittedName>
</protein>
<keyword evidence="4" id="KW-0732">Signal</keyword>
<dbReference type="PANTHER" id="PTHR24171:SF8">
    <property type="entry name" value="BRCA1-ASSOCIATED RING DOMAIN PROTEIN 1"/>
    <property type="match status" value="1"/>
</dbReference>
<feature type="repeat" description="ANK" evidence="3">
    <location>
        <begin position="89"/>
        <end position="117"/>
    </location>
</feature>
<dbReference type="Pfam" id="PF12796">
    <property type="entry name" value="Ank_2"/>
    <property type="match status" value="2"/>
</dbReference>
<dbReference type="SMART" id="SM00248">
    <property type="entry name" value="ANK"/>
    <property type="match status" value="4"/>
</dbReference>
<dbReference type="Proteomes" id="UP000266302">
    <property type="component" value="Unassembled WGS sequence"/>
</dbReference>
<dbReference type="Gene3D" id="1.25.40.20">
    <property type="entry name" value="Ankyrin repeat-containing domain"/>
    <property type="match status" value="2"/>
</dbReference>
<dbReference type="GO" id="GO:0004842">
    <property type="term" value="F:ubiquitin-protein transferase activity"/>
    <property type="evidence" value="ECO:0007669"/>
    <property type="project" value="TreeGrafter"/>
</dbReference>
<dbReference type="PROSITE" id="PS50088">
    <property type="entry name" value="ANK_REPEAT"/>
    <property type="match status" value="3"/>
</dbReference>
<dbReference type="EMBL" id="QXJC01000001">
    <property type="protein sequence ID" value="RID99151.1"/>
    <property type="molecule type" value="Genomic_DNA"/>
</dbReference>
<gene>
    <name evidence="5" type="ORF">D3F03_01495</name>
</gene>
<evidence type="ECO:0000313" key="5">
    <source>
        <dbReference type="EMBL" id="RID99151.1"/>
    </source>
</evidence>
<organism evidence="5 6">
    <name type="scientific">Simplicispira hankyongi</name>
    <dbReference type="NCBI Taxonomy" id="2315688"/>
    <lineage>
        <taxon>Bacteria</taxon>
        <taxon>Pseudomonadati</taxon>
        <taxon>Pseudomonadota</taxon>
        <taxon>Betaproteobacteria</taxon>
        <taxon>Burkholderiales</taxon>
        <taxon>Comamonadaceae</taxon>
        <taxon>Simplicispira</taxon>
    </lineage>
</organism>
<comment type="caution">
    <text evidence="5">The sequence shown here is derived from an EMBL/GenBank/DDBJ whole genome shotgun (WGS) entry which is preliminary data.</text>
</comment>
<dbReference type="SUPFAM" id="SSF48403">
    <property type="entry name" value="Ankyrin repeat"/>
    <property type="match status" value="1"/>
</dbReference>
<proteinExistence type="predicted"/>
<feature type="signal peptide" evidence="4">
    <location>
        <begin position="1"/>
        <end position="21"/>
    </location>
</feature>
<keyword evidence="6" id="KW-1185">Reference proteome</keyword>
<accession>A0A398CBP4</accession>
<feature type="chain" id="PRO_5017462718" evidence="4">
    <location>
        <begin position="22"/>
        <end position="222"/>
    </location>
</feature>
<dbReference type="AlphaFoldDB" id="A0A398CBP4"/>
<dbReference type="GO" id="GO:0085020">
    <property type="term" value="P:protein K6-linked ubiquitination"/>
    <property type="evidence" value="ECO:0007669"/>
    <property type="project" value="TreeGrafter"/>
</dbReference>
<keyword evidence="2 3" id="KW-0040">ANK repeat</keyword>
<name>A0A398CBP4_9BURK</name>
<dbReference type="RefSeq" id="WP_119107602.1">
    <property type="nucleotide sequence ID" value="NZ_QXJC01000001.1"/>
</dbReference>
<dbReference type="OrthoDB" id="198309at2"/>
<feature type="repeat" description="ANK" evidence="3">
    <location>
        <begin position="155"/>
        <end position="187"/>
    </location>
</feature>
<evidence type="ECO:0000256" key="2">
    <source>
        <dbReference type="ARBA" id="ARBA00023043"/>
    </source>
</evidence>
<dbReference type="PANTHER" id="PTHR24171">
    <property type="entry name" value="ANKYRIN REPEAT DOMAIN-CONTAINING PROTEIN 39-RELATED"/>
    <property type="match status" value="1"/>
</dbReference>
<reference evidence="5 6" key="1">
    <citation type="submission" date="2018-09" db="EMBL/GenBank/DDBJ databases">
        <title>Draft genome of Simplicispira sp. NY-02.</title>
        <authorList>
            <person name="Im W.T."/>
        </authorList>
    </citation>
    <scope>NUCLEOTIDE SEQUENCE [LARGE SCALE GENOMIC DNA]</scope>
    <source>
        <strain evidence="5 6">NY-02</strain>
    </source>
</reference>
<evidence type="ECO:0000256" key="1">
    <source>
        <dbReference type="ARBA" id="ARBA00022737"/>
    </source>
</evidence>
<evidence type="ECO:0000256" key="3">
    <source>
        <dbReference type="PROSITE-ProRule" id="PRU00023"/>
    </source>
</evidence>
<dbReference type="InterPro" id="IPR036770">
    <property type="entry name" value="Ankyrin_rpt-contain_sf"/>
</dbReference>
<evidence type="ECO:0000313" key="6">
    <source>
        <dbReference type="Proteomes" id="UP000266302"/>
    </source>
</evidence>
<dbReference type="InterPro" id="IPR002110">
    <property type="entry name" value="Ankyrin_rpt"/>
</dbReference>
<dbReference type="PROSITE" id="PS50297">
    <property type="entry name" value="ANK_REP_REGION"/>
    <property type="match status" value="3"/>
</dbReference>
<keyword evidence="1" id="KW-0677">Repeat</keyword>
<evidence type="ECO:0000256" key="4">
    <source>
        <dbReference type="SAM" id="SignalP"/>
    </source>
</evidence>